<name>A0A1H7XUT0_9PAST</name>
<protein>
    <submittedName>
        <fullName evidence="2">Uncharacterized protein</fullName>
    </submittedName>
</protein>
<reference evidence="3" key="1">
    <citation type="submission" date="2016-10" db="EMBL/GenBank/DDBJ databases">
        <authorList>
            <person name="Varghese N."/>
            <person name="Submissions S."/>
        </authorList>
    </citation>
    <scope>NUCLEOTIDE SEQUENCE [LARGE SCALE GENOMIC DNA]</scope>
    <source>
        <strain evidence="3">DSM 24204</strain>
    </source>
</reference>
<evidence type="ECO:0000256" key="1">
    <source>
        <dbReference type="SAM" id="Phobius"/>
    </source>
</evidence>
<accession>A0A1H7XUT0</accession>
<keyword evidence="1" id="KW-0812">Transmembrane</keyword>
<evidence type="ECO:0000313" key="2">
    <source>
        <dbReference type="EMBL" id="SEM37404.1"/>
    </source>
</evidence>
<dbReference type="AlphaFoldDB" id="A0A1H7XUT0"/>
<dbReference type="Proteomes" id="UP000198883">
    <property type="component" value="Unassembled WGS sequence"/>
</dbReference>
<organism evidence="2 3">
    <name type="scientific">Phocoenobacter skyensis</name>
    <dbReference type="NCBI Taxonomy" id="97481"/>
    <lineage>
        <taxon>Bacteria</taxon>
        <taxon>Pseudomonadati</taxon>
        <taxon>Pseudomonadota</taxon>
        <taxon>Gammaproteobacteria</taxon>
        <taxon>Pasteurellales</taxon>
        <taxon>Pasteurellaceae</taxon>
        <taxon>Phocoenobacter</taxon>
    </lineage>
</organism>
<keyword evidence="1" id="KW-1133">Transmembrane helix</keyword>
<dbReference type="EMBL" id="FOBN01000014">
    <property type="protein sequence ID" value="SEM37404.1"/>
    <property type="molecule type" value="Genomic_DNA"/>
</dbReference>
<keyword evidence="1" id="KW-0472">Membrane</keyword>
<evidence type="ECO:0000313" key="3">
    <source>
        <dbReference type="Proteomes" id="UP000198883"/>
    </source>
</evidence>
<dbReference type="STRING" id="97481.SAMN05444853_11448"/>
<feature type="transmembrane region" description="Helical" evidence="1">
    <location>
        <begin position="6"/>
        <end position="25"/>
    </location>
</feature>
<proteinExistence type="predicted"/>
<sequence>MFGIQDMIAIIVCGILIAMLLSYFIKYKI</sequence>
<gene>
    <name evidence="2" type="ORF">SAMN05444853_11448</name>
</gene>